<accession>A0A7D9LVN7</accession>
<keyword evidence="6 10" id="KW-0808">Transferase</keyword>
<dbReference type="AlphaFoldDB" id="A0A7D9LVN7"/>
<evidence type="ECO:0000313" key="12">
    <source>
        <dbReference type="Proteomes" id="UP001152795"/>
    </source>
</evidence>
<keyword evidence="10" id="KW-0520">NAD</keyword>
<keyword evidence="10" id="KW-0732">Signal</keyword>
<keyword evidence="8" id="KW-0843">Virulence</keyword>
<keyword evidence="7" id="KW-0548">Nucleotidyltransferase</keyword>
<proteinExistence type="inferred from homology"/>
<protein>
    <recommendedName>
        <fullName evidence="10">NAD(P)(+)--arginine ADP-ribosyltransferase</fullName>
        <ecNumber evidence="10">2.4.2.31</ecNumber>
    </recommendedName>
    <alternativeName>
        <fullName evidence="10">Mono(ADP-ribosyl)transferase</fullName>
    </alternativeName>
</protein>
<dbReference type="InterPro" id="IPR000768">
    <property type="entry name" value="ART"/>
</dbReference>
<dbReference type="EMBL" id="CACRXK020023579">
    <property type="protein sequence ID" value="CAB4037894.1"/>
    <property type="molecule type" value="Genomic_DNA"/>
</dbReference>
<dbReference type="GO" id="GO:0106274">
    <property type="term" value="F:NAD+-protein-arginine ADP-ribosyltransferase activity"/>
    <property type="evidence" value="ECO:0007669"/>
    <property type="project" value="UniProtKB-EC"/>
</dbReference>
<keyword evidence="4" id="KW-0800">Toxin</keyword>
<dbReference type="EC" id="2.4.2.31" evidence="10"/>
<evidence type="ECO:0000256" key="5">
    <source>
        <dbReference type="ARBA" id="ARBA00022676"/>
    </source>
</evidence>
<dbReference type="Pfam" id="PF01129">
    <property type="entry name" value="ART"/>
    <property type="match status" value="1"/>
</dbReference>
<comment type="catalytic activity">
    <reaction evidence="9 10">
        <text>L-arginyl-[protein] + NAD(+) = N(omega)-(ADP-D-ribosyl)-L-arginyl-[protein] + nicotinamide + H(+)</text>
        <dbReference type="Rhea" id="RHEA:19149"/>
        <dbReference type="Rhea" id="RHEA-COMP:10532"/>
        <dbReference type="Rhea" id="RHEA-COMP:15087"/>
        <dbReference type="ChEBI" id="CHEBI:15378"/>
        <dbReference type="ChEBI" id="CHEBI:17154"/>
        <dbReference type="ChEBI" id="CHEBI:29965"/>
        <dbReference type="ChEBI" id="CHEBI:57540"/>
        <dbReference type="ChEBI" id="CHEBI:142554"/>
        <dbReference type="EC" id="2.4.2.31"/>
    </reaction>
</comment>
<gene>
    <name evidence="11" type="ORF">PACLA_8A082397</name>
</gene>
<evidence type="ECO:0000256" key="8">
    <source>
        <dbReference type="ARBA" id="ARBA00023026"/>
    </source>
</evidence>
<sequence length="298" mass="33580">MLFARALFFVFLWYAVNSGENRTLKNDFNLEKKIALAPLAGTKHEVNQVPSNYVKRGNIFSFAFSYSSKVDKFFKELFPSDPGSCLNKAKQKSATFTKYSKRKQKAVQLVNIYTQECKKYMGIVGKPIYSTLNENLRGKPKKIWKRMSALLNKGLALLGRKKIPNLYRGCHCPIVKKGTPFTFKQFASTSSNPAVALKFLSAGKSFIHIKEAEGTDIKLYSYYSNEDEFLLGPDVNLDVVQVETVPKRIHEEIKKISPSTKIQDLQGVKMFVVLDGSRKKKKAKGGFWSTCLCGGGKL</sequence>
<name>A0A7D9LVN7_PARCT</name>
<evidence type="ECO:0000256" key="7">
    <source>
        <dbReference type="ARBA" id="ARBA00022695"/>
    </source>
</evidence>
<comment type="subcellular location">
    <subcellularLocation>
        <location evidence="1">Secreted</location>
    </subcellularLocation>
</comment>
<dbReference type="SUPFAM" id="SSF56399">
    <property type="entry name" value="ADP-ribosylation"/>
    <property type="match status" value="1"/>
</dbReference>
<dbReference type="Proteomes" id="UP001152795">
    <property type="component" value="Unassembled WGS sequence"/>
</dbReference>
<feature type="chain" id="PRO_5040558259" description="NAD(P)(+)--arginine ADP-ribosyltransferase" evidence="10">
    <location>
        <begin position="19"/>
        <end position="298"/>
    </location>
</feature>
<keyword evidence="10" id="KW-0521">NADP</keyword>
<comment type="caution">
    <text evidence="11">The sequence shown here is derived from an EMBL/GenBank/DDBJ whole genome shotgun (WGS) entry which is preliminary data.</text>
</comment>
<dbReference type="GO" id="GO:0090729">
    <property type="term" value="F:toxin activity"/>
    <property type="evidence" value="ECO:0007669"/>
    <property type="project" value="UniProtKB-KW"/>
</dbReference>
<evidence type="ECO:0000256" key="2">
    <source>
        <dbReference type="ARBA" id="ARBA00009558"/>
    </source>
</evidence>
<dbReference type="GO" id="GO:0005576">
    <property type="term" value="C:extracellular region"/>
    <property type="evidence" value="ECO:0007669"/>
    <property type="project" value="UniProtKB-SubCell"/>
</dbReference>
<dbReference type="OrthoDB" id="423533at2759"/>
<evidence type="ECO:0000256" key="10">
    <source>
        <dbReference type="RuleBase" id="RU361228"/>
    </source>
</evidence>
<keyword evidence="5 10" id="KW-0328">Glycosyltransferase</keyword>
<feature type="signal peptide" evidence="10">
    <location>
        <begin position="1"/>
        <end position="18"/>
    </location>
</feature>
<dbReference type="PANTHER" id="PTHR10339:SF25">
    <property type="entry name" value="SECRETED EXOENZYME S"/>
    <property type="match status" value="1"/>
</dbReference>
<keyword evidence="12" id="KW-1185">Reference proteome</keyword>
<reference evidence="11" key="1">
    <citation type="submission" date="2020-04" db="EMBL/GenBank/DDBJ databases">
        <authorList>
            <person name="Alioto T."/>
            <person name="Alioto T."/>
            <person name="Gomez Garrido J."/>
        </authorList>
    </citation>
    <scope>NUCLEOTIDE SEQUENCE</scope>
    <source>
        <strain evidence="11">A484AB</strain>
    </source>
</reference>
<dbReference type="PANTHER" id="PTHR10339">
    <property type="entry name" value="ADP-RIBOSYLTRANSFERASE"/>
    <property type="match status" value="1"/>
</dbReference>
<evidence type="ECO:0000256" key="6">
    <source>
        <dbReference type="ARBA" id="ARBA00022679"/>
    </source>
</evidence>
<dbReference type="GO" id="GO:0016779">
    <property type="term" value="F:nucleotidyltransferase activity"/>
    <property type="evidence" value="ECO:0007669"/>
    <property type="project" value="UniProtKB-KW"/>
</dbReference>
<dbReference type="InterPro" id="IPR050999">
    <property type="entry name" value="ADP-ribosyltransferase_ARG"/>
</dbReference>
<evidence type="ECO:0000256" key="3">
    <source>
        <dbReference type="ARBA" id="ARBA00022525"/>
    </source>
</evidence>
<keyword evidence="3" id="KW-0964">Secreted</keyword>
<evidence type="ECO:0000256" key="1">
    <source>
        <dbReference type="ARBA" id="ARBA00004613"/>
    </source>
</evidence>
<dbReference type="Gene3D" id="3.90.176.10">
    <property type="entry name" value="Toxin ADP-ribosyltransferase, Chain A, domain 1"/>
    <property type="match status" value="1"/>
</dbReference>
<dbReference type="PROSITE" id="PS51996">
    <property type="entry name" value="TR_MART"/>
    <property type="match status" value="1"/>
</dbReference>
<comment type="similarity">
    <text evidence="2 10">Belongs to the Arg-specific ADP-ribosyltransferase family.</text>
</comment>
<organism evidence="11 12">
    <name type="scientific">Paramuricea clavata</name>
    <name type="common">Red gorgonian</name>
    <name type="synonym">Violescent sea-whip</name>
    <dbReference type="NCBI Taxonomy" id="317549"/>
    <lineage>
        <taxon>Eukaryota</taxon>
        <taxon>Metazoa</taxon>
        <taxon>Cnidaria</taxon>
        <taxon>Anthozoa</taxon>
        <taxon>Octocorallia</taxon>
        <taxon>Malacalcyonacea</taxon>
        <taxon>Plexauridae</taxon>
        <taxon>Paramuricea</taxon>
    </lineage>
</organism>
<evidence type="ECO:0000256" key="4">
    <source>
        <dbReference type="ARBA" id="ARBA00022656"/>
    </source>
</evidence>
<dbReference type="GO" id="GO:0003950">
    <property type="term" value="F:NAD+ poly-ADP-ribosyltransferase activity"/>
    <property type="evidence" value="ECO:0007669"/>
    <property type="project" value="TreeGrafter"/>
</dbReference>
<evidence type="ECO:0000256" key="9">
    <source>
        <dbReference type="ARBA" id="ARBA00047597"/>
    </source>
</evidence>
<evidence type="ECO:0000313" key="11">
    <source>
        <dbReference type="EMBL" id="CAB4037894.1"/>
    </source>
</evidence>